<keyword evidence="3 7" id="KW-0597">Phosphoprotein</keyword>
<dbReference type="InterPro" id="IPR003018">
    <property type="entry name" value="GAF"/>
</dbReference>
<keyword evidence="6" id="KW-0902">Two-component regulatory system</keyword>
<dbReference type="SMART" id="SM00387">
    <property type="entry name" value="HATPase_c"/>
    <property type="match status" value="1"/>
</dbReference>
<feature type="transmembrane region" description="Helical" evidence="9">
    <location>
        <begin position="61"/>
        <end position="78"/>
    </location>
</feature>
<evidence type="ECO:0000256" key="6">
    <source>
        <dbReference type="ARBA" id="ARBA00023012"/>
    </source>
</evidence>
<dbReference type="PROSITE" id="PS50109">
    <property type="entry name" value="HIS_KIN"/>
    <property type="match status" value="1"/>
</dbReference>
<organism evidence="12 13">
    <name type="scientific">Sphingobium naphthae</name>
    <dbReference type="NCBI Taxonomy" id="1886786"/>
    <lineage>
        <taxon>Bacteria</taxon>
        <taxon>Pseudomonadati</taxon>
        <taxon>Pseudomonadota</taxon>
        <taxon>Alphaproteobacteria</taxon>
        <taxon>Sphingomonadales</taxon>
        <taxon>Sphingomonadaceae</taxon>
        <taxon>Sphingobium</taxon>
    </lineage>
</organism>
<evidence type="ECO:0000256" key="8">
    <source>
        <dbReference type="SAM" id="MobiDB-lite"/>
    </source>
</evidence>
<dbReference type="SUPFAM" id="SSF47384">
    <property type="entry name" value="Homodimeric domain of signal transducing histidine kinase"/>
    <property type="match status" value="1"/>
</dbReference>
<reference evidence="13" key="1">
    <citation type="journal article" date="2022" name="J Environ Chem Eng">
        <title>Biodegradation of petroleum oil using a constructed nonpathogenic and heavy metal-tolerant bacterial consortium isolated from marine sponges.</title>
        <authorList>
            <person name="Dechsakulwatana C."/>
            <person name="Rungsihiranrut A."/>
            <person name="Muangchinda C."/>
            <person name="Ningthoujam R."/>
            <person name="Klankeo P."/>
            <person name="Pinyakong O."/>
        </authorList>
    </citation>
    <scope>NUCLEOTIDE SEQUENCE [LARGE SCALE GENOMIC DNA]</scope>
    <source>
        <strain evidence="13">MO2-4</strain>
    </source>
</reference>
<dbReference type="EC" id="2.7.13.3" evidence="2"/>
<comment type="caution">
    <text evidence="12">The sequence shown here is derived from an EMBL/GenBank/DDBJ whole genome shotgun (WGS) entry which is preliminary data.</text>
</comment>
<feature type="transmembrane region" description="Helical" evidence="9">
    <location>
        <begin position="90"/>
        <end position="109"/>
    </location>
</feature>
<evidence type="ECO:0000256" key="9">
    <source>
        <dbReference type="SAM" id="Phobius"/>
    </source>
</evidence>
<keyword evidence="9" id="KW-0472">Membrane</keyword>
<keyword evidence="13" id="KW-1185">Reference proteome</keyword>
<dbReference type="Proteomes" id="UP001185984">
    <property type="component" value="Unassembled WGS sequence"/>
</dbReference>
<dbReference type="Gene3D" id="3.40.50.2300">
    <property type="match status" value="3"/>
</dbReference>
<keyword evidence="5" id="KW-0418">Kinase</keyword>
<protein>
    <recommendedName>
        <fullName evidence="2">histidine kinase</fullName>
        <ecNumber evidence="2">2.7.13.3</ecNumber>
    </recommendedName>
</protein>
<dbReference type="PROSITE" id="PS50110">
    <property type="entry name" value="RESPONSE_REGULATORY"/>
    <property type="match status" value="3"/>
</dbReference>
<dbReference type="SUPFAM" id="SSF52172">
    <property type="entry name" value="CheY-like"/>
    <property type="match status" value="3"/>
</dbReference>
<dbReference type="CDD" id="cd00156">
    <property type="entry name" value="REC"/>
    <property type="match status" value="1"/>
</dbReference>
<comment type="catalytic activity">
    <reaction evidence="1">
        <text>ATP + protein L-histidine = ADP + protein N-phospho-L-histidine.</text>
        <dbReference type="EC" id="2.7.13.3"/>
    </reaction>
</comment>
<dbReference type="Gene3D" id="1.10.287.130">
    <property type="match status" value="1"/>
</dbReference>
<dbReference type="InterPro" id="IPR004358">
    <property type="entry name" value="Sig_transdc_His_kin-like_C"/>
</dbReference>
<dbReference type="SMART" id="SM00065">
    <property type="entry name" value="GAF"/>
    <property type="match status" value="1"/>
</dbReference>
<evidence type="ECO:0000256" key="5">
    <source>
        <dbReference type="ARBA" id="ARBA00022777"/>
    </source>
</evidence>
<dbReference type="SMART" id="SM00448">
    <property type="entry name" value="REC"/>
    <property type="match status" value="3"/>
</dbReference>
<keyword evidence="9" id="KW-1133">Transmembrane helix</keyword>
<dbReference type="InterPro" id="IPR005467">
    <property type="entry name" value="His_kinase_dom"/>
</dbReference>
<dbReference type="CDD" id="cd17546">
    <property type="entry name" value="REC_hyHK_CKI1_RcsC-like"/>
    <property type="match status" value="1"/>
</dbReference>
<evidence type="ECO:0000259" key="11">
    <source>
        <dbReference type="PROSITE" id="PS50110"/>
    </source>
</evidence>
<dbReference type="InterPro" id="IPR036890">
    <property type="entry name" value="HATPase_C_sf"/>
</dbReference>
<keyword evidence="9" id="KW-0812">Transmembrane</keyword>
<dbReference type="PANTHER" id="PTHR45339">
    <property type="entry name" value="HYBRID SIGNAL TRANSDUCTION HISTIDINE KINASE J"/>
    <property type="match status" value="1"/>
</dbReference>
<dbReference type="SMART" id="SM00388">
    <property type="entry name" value="HisKA"/>
    <property type="match status" value="1"/>
</dbReference>
<dbReference type="SUPFAM" id="SSF55874">
    <property type="entry name" value="ATPase domain of HSP90 chaperone/DNA topoisomerase II/histidine kinase"/>
    <property type="match status" value="1"/>
</dbReference>
<dbReference type="Gene3D" id="3.30.565.10">
    <property type="entry name" value="Histidine kinase-like ATPase, C-terminal domain"/>
    <property type="match status" value="1"/>
</dbReference>
<gene>
    <name evidence="12" type="ORF">O0R41_18470</name>
</gene>
<dbReference type="InterPro" id="IPR029016">
    <property type="entry name" value="GAF-like_dom_sf"/>
</dbReference>
<dbReference type="InterPro" id="IPR003594">
    <property type="entry name" value="HATPase_dom"/>
</dbReference>
<dbReference type="PANTHER" id="PTHR45339:SF1">
    <property type="entry name" value="HYBRID SIGNAL TRANSDUCTION HISTIDINE KINASE J"/>
    <property type="match status" value="1"/>
</dbReference>
<dbReference type="InterPro" id="IPR003661">
    <property type="entry name" value="HisK_dim/P_dom"/>
</dbReference>
<dbReference type="SUPFAM" id="SSF55781">
    <property type="entry name" value="GAF domain-like"/>
    <property type="match status" value="1"/>
</dbReference>
<sequence>MPSLFGMTPARSATLLHIALLILMIPPFLADMTLPLGMSVWVLYLLPITLSYLTSRAIIPPLLAVMATLLMVIGYQIAPAGVDPTVAQVNRSMGGLTAWLLGGLGYLFVRNKLAIRREEWVQRSQIGLGRAMAGERNLQTLSEDLLRYLTNRLGAQAAMLFVDDGAAYRQVASIGVPKGADVIRSTGADDGLIGVAITENRIVRIGPVPASYLSYGTAMGHAAPTTMLVAPACADDDVVAVLELGFAQEPDEETLILLERAGEGIGKAIRAARYRERLQELLEETQQQAEELQAQSEELRSANEELEEQSRVLLDSQARLETQQAELEQTNVELEEQTQQLVHQRNDLTRAQTSLEEQARELEQASRYKSEFLANMSHELRTPLNSLLIMARLLADNRAGNLTSEQVRHAETIETSGNDLLLLINDILDISKIEAGHVDLQTRHIRIAPMVEKLHALLEPGARQKGIALRIPSAADMPAEIETDPHRMEQILKNFLSNAIKFTEKGEVTLTVQAAANDCIAFTVHDTGIGIPAEQQQTIFEPFRQADGSVSRKYGGTGLGLSISRELARLLGGEISLVSAPGEGSSFTLTLPRDFSETPVAAPVYRPAPREATPLLATRTDLPAAPARPRSLDDDRDALTGDSRVILFVEDDPAFARILCDLAREMDFQCLLAESADEGVMLARQYVPQAIILDMGLPDHSGLSVLDRLKRDVNTRHIPVHCVSVADHAHAALSNGAVGYMFKPVKRQELAEVLEGLQHRFAARMRRVLLVEDDATQRESLRLLLATRDVDTVEAADASECLERLSTQTFDCMVMDLNLPDASGFELLEQLSRDDSLSFPPVIVYTGRDLSAEEELRLRRYSKSIIIKGAKSPERLLDEVTLFLHQVVADLPARQQAMLATALNRDALLEGRHILVAEDDVRNIYALTSLFEPHGATVHIARNGAEALKFLAGAQGPDIDLVLMDVMMPEMDGLTATREIRANPDWRDLPIISLTAKATAQDQAQCIAAGANDYLAKPLDVDKLLSLVRVWMPR</sequence>
<feature type="domain" description="Response regulatory" evidence="11">
    <location>
        <begin position="913"/>
        <end position="1032"/>
    </location>
</feature>
<feature type="modified residue" description="4-aspartylphosphate" evidence="7">
    <location>
        <position position="816"/>
    </location>
</feature>
<evidence type="ECO:0000256" key="3">
    <source>
        <dbReference type="ARBA" id="ARBA00022553"/>
    </source>
</evidence>
<dbReference type="InterPro" id="IPR036097">
    <property type="entry name" value="HisK_dim/P_sf"/>
</dbReference>
<feature type="domain" description="Histidine kinase" evidence="10">
    <location>
        <begin position="375"/>
        <end position="595"/>
    </location>
</feature>
<dbReference type="CDD" id="cd00082">
    <property type="entry name" value="HisKA"/>
    <property type="match status" value="1"/>
</dbReference>
<feature type="modified residue" description="4-aspartylphosphate" evidence="7">
    <location>
        <position position="694"/>
    </location>
</feature>
<dbReference type="EMBL" id="JAPTHD010000013">
    <property type="protein sequence ID" value="MDV5825594.1"/>
    <property type="molecule type" value="Genomic_DNA"/>
</dbReference>
<dbReference type="CDD" id="cd16922">
    <property type="entry name" value="HATPase_EvgS-ArcB-TorS-like"/>
    <property type="match status" value="1"/>
</dbReference>
<dbReference type="Pfam" id="PF02518">
    <property type="entry name" value="HATPase_c"/>
    <property type="match status" value="1"/>
</dbReference>
<dbReference type="RefSeq" id="WP_317518002.1">
    <property type="nucleotide sequence ID" value="NZ_JAPTHD010000013.1"/>
</dbReference>
<keyword evidence="4" id="KW-0808">Transferase</keyword>
<accession>A0ABU4A1F3</accession>
<evidence type="ECO:0000313" key="13">
    <source>
        <dbReference type="Proteomes" id="UP001185984"/>
    </source>
</evidence>
<feature type="region of interest" description="Disordered" evidence="8">
    <location>
        <begin position="289"/>
        <end position="308"/>
    </location>
</feature>
<proteinExistence type="predicted"/>
<evidence type="ECO:0000256" key="1">
    <source>
        <dbReference type="ARBA" id="ARBA00000085"/>
    </source>
</evidence>
<evidence type="ECO:0000259" key="10">
    <source>
        <dbReference type="PROSITE" id="PS50109"/>
    </source>
</evidence>
<feature type="modified residue" description="4-aspartylphosphate" evidence="7">
    <location>
        <position position="965"/>
    </location>
</feature>
<evidence type="ECO:0000256" key="7">
    <source>
        <dbReference type="PROSITE-ProRule" id="PRU00169"/>
    </source>
</evidence>
<dbReference type="Pfam" id="PF00072">
    <property type="entry name" value="Response_reg"/>
    <property type="match status" value="3"/>
</dbReference>
<name>A0ABU4A1F3_9SPHN</name>
<feature type="domain" description="Response regulatory" evidence="11">
    <location>
        <begin position="645"/>
        <end position="758"/>
    </location>
</feature>
<dbReference type="Pfam" id="PF13185">
    <property type="entry name" value="GAF_2"/>
    <property type="match status" value="1"/>
</dbReference>
<dbReference type="Pfam" id="PF00512">
    <property type="entry name" value="HisKA"/>
    <property type="match status" value="1"/>
</dbReference>
<dbReference type="InterPro" id="IPR011006">
    <property type="entry name" value="CheY-like_superfamily"/>
</dbReference>
<dbReference type="Gene3D" id="3.30.450.40">
    <property type="match status" value="1"/>
</dbReference>
<dbReference type="PRINTS" id="PR00344">
    <property type="entry name" value="BCTRLSENSOR"/>
</dbReference>
<evidence type="ECO:0000313" key="12">
    <source>
        <dbReference type="EMBL" id="MDV5825594.1"/>
    </source>
</evidence>
<evidence type="ECO:0000256" key="2">
    <source>
        <dbReference type="ARBA" id="ARBA00012438"/>
    </source>
</evidence>
<feature type="domain" description="Response regulatory" evidence="11">
    <location>
        <begin position="767"/>
        <end position="883"/>
    </location>
</feature>
<dbReference type="InterPro" id="IPR001789">
    <property type="entry name" value="Sig_transdc_resp-reg_receiver"/>
</dbReference>
<evidence type="ECO:0000256" key="4">
    <source>
        <dbReference type="ARBA" id="ARBA00022679"/>
    </source>
</evidence>